<feature type="region of interest" description="Disordered" evidence="1">
    <location>
        <begin position="167"/>
        <end position="251"/>
    </location>
</feature>
<dbReference type="Proteomes" id="UP001372834">
    <property type="component" value="Unassembled WGS sequence"/>
</dbReference>
<evidence type="ECO:0000313" key="2">
    <source>
        <dbReference type="EMBL" id="KAK6621228.1"/>
    </source>
</evidence>
<comment type="caution">
    <text evidence="2">The sequence shown here is derived from an EMBL/GenBank/DDBJ whole genome shotgun (WGS) entry which is preliminary data.</text>
</comment>
<evidence type="ECO:0000256" key="1">
    <source>
        <dbReference type="SAM" id="MobiDB-lite"/>
    </source>
</evidence>
<organism evidence="2 3">
    <name type="scientific">Polyplax serrata</name>
    <name type="common">Common mouse louse</name>
    <dbReference type="NCBI Taxonomy" id="468196"/>
    <lineage>
        <taxon>Eukaryota</taxon>
        <taxon>Metazoa</taxon>
        <taxon>Ecdysozoa</taxon>
        <taxon>Arthropoda</taxon>
        <taxon>Hexapoda</taxon>
        <taxon>Insecta</taxon>
        <taxon>Pterygota</taxon>
        <taxon>Neoptera</taxon>
        <taxon>Paraneoptera</taxon>
        <taxon>Psocodea</taxon>
        <taxon>Troctomorpha</taxon>
        <taxon>Phthiraptera</taxon>
        <taxon>Anoplura</taxon>
        <taxon>Polyplacidae</taxon>
        <taxon>Polyplax</taxon>
    </lineage>
</organism>
<feature type="compositionally biased region" description="Polar residues" evidence="1">
    <location>
        <begin position="291"/>
        <end position="301"/>
    </location>
</feature>
<gene>
    <name evidence="2" type="ORF">RUM43_011534</name>
</gene>
<proteinExistence type="predicted"/>
<dbReference type="EMBL" id="JAWJWE010000039">
    <property type="protein sequence ID" value="KAK6621228.1"/>
    <property type="molecule type" value="Genomic_DNA"/>
</dbReference>
<dbReference type="AlphaFoldDB" id="A0AAN8RTN0"/>
<feature type="compositionally biased region" description="Basic and acidic residues" evidence="1">
    <location>
        <begin position="73"/>
        <end position="89"/>
    </location>
</feature>
<feature type="compositionally biased region" description="Low complexity" evidence="1">
    <location>
        <begin position="377"/>
        <end position="394"/>
    </location>
</feature>
<feature type="region of interest" description="Disordered" evidence="1">
    <location>
        <begin position="61"/>
        <end position="126"/>
    </location>
</feature>
<feature type="region of interest" description="Disordered" evidence="1">
    <location>
        <begin position="271"/>
        <end position="305"/>
    </location>
</feature>
<feature type="compositionally biased region" description="Polar residues" evidence="1">
    <location>
        <begin position="112"/>
        <end position="122"/>
    </location>
</feature>
<sequence length="627" mass="69219">MAMAHDGPELSFEFLVAAEKLGEEGRRVPQEDACSKAQEVLRLLEDCDECQKTGDFPTVEGKKLTYGLNDDNSENKSRLNGGDNREEKLTWCLTPENSRNGTHRSTEDENGTKSTKNKQWTNKVDGVSRIAKGNVETDEQCQPLESNVRNFFSNLLKFSLKRFYNGEDGECGEGENEDEQQQEQEDDAHSEEVVDAMGNLQTGESKKSKDGTGKSPAKRKGGFLSKKSPGRDAKVLVRPDGPAKDNKSVKSEEFLKICEQDVQDVQDVVEEKKEKVVSPEGIVGAEDPTVTGPNGNVNSVKPDQAVGTGASSDAFISTDSWRQVQCLEANRNRLPVGFARLSPQSRESSSESVFTDPLTPRGLAEHLEVMKSEKATLESGSSTTTTTSKTSTLSQRQDTEFDGTSSLEDITLMEDQMTDTEADDSITIMPDKERSLSLDVSEGGGVTSTASAPLQRPTSFTIHKHKMVDLEPLTSSGAMISASQDHLRRYGSVGEVPGGESNVLRKVASLTLDKNTIEQKVQRPKFVPEKLDFQLYEKFEELERRQGCRDATKNPIPEVTNLPSSECNVGEVFHGPFKQSFQQQLLLESSMYQCFVFVNNRLTLLKVVLPICNLQLYTDPESEVLSP</sequence>
<reference evidence="2 3" key="1">
    <citation type="submission" date="2023-10" db="EMBL/GenBank/DDBJ databases">
        <title>Genomes of two closely related lineages of the louse Polyplax serrata with different host specificities.</title>
        <authorList>
            <person name="Martinu J."/>
            <person name="Tarabai H."/>
            <person name="Stefka J."/>
            <person name="Hypsa V."/>
        </authorList>
    </citation>
    <scope>NUCLEOTIDE SEQUENCE [LARGE SCALE GENOMIC DNA]</scope>
    <source>
        <strain evidence="2">HR10_N</strain>
    </source>
</reference>
<evidence type="ECO:0000313" key="3">
    <source>
        <dbReference type="Proteomes" id="UP001372834"/>
    </source>
</evidence>
<feature type="compositionally biased region" description="Basic and acidic residues" evidence="1">
    <location>
        <begin position="229"/>
        <end position="251"/>
    </location>
</feature>
<feature type="compositionally biased region" description="Acidic residues" evidence="1">
    <location>
        <begin position="167"/>
        <end position="189"/>
    </location>
</feature>
<protein>
    <submittedName>
        <fullName evidence="2">Uncharacterized protein</fullName>
    </submittedName>
</protein>
<accession>A0AAN8RTN0</accession>
<name>A0AAN8RTN0_POLSC</name>
<feature type="region of interest" description="Disordered" evidence="1">
    <location>
        <begin position="373"/>
        <end position="409"/>
    </location>
</feature>